<evidence type="ECO:0000256" key="1">
    <source>
        <dbReference type="ARBA" id="ARBA00004776"/>
    </source>
</evidence>
<dbReference type="RefSeq" id="WP_013423412.1">
    <property type="nucleotide sequence ID" value="NC_014666.1"/>
</dbReference>
<accession>E3IZ10</accession>
<keyword evidence="7" id="KW-1185">Reference proteome</keyword>
<keyword evidence="3" id="KW-0328">Glycosyltransferase</keyword>
<dbReference type="OrthoDB" id="9771846at2"/>
<dbReference type="InterPro" id="IPR029044">
    <property type="entry name" value="Nucleotide-diphossugar_trans"/>
</dbReference>
<gene>
    <name evidence="6" type="ordered locus">FraEuI1c_2254</name>
</gene>
<evidence type="ECO:0000313" key="7">
    <source>
        <dbReference type="Proteomes" id="UP000002484"/>
    </source>
</evidence>
<name>E3IZ10_PSEI1</name>
<dbReference type="PANTHER" id="PTHR43179">
    <property type="entry name" value="RHAMNOSYLTRANSFERASE WBBL"/>
    <property type="match status" value="1"/>
</dbReference>
<dbReference type="SUPFAM" id="SSF53448">
    <property type="entry name" value="Nucleotide-diphospho-sugar transferases"/>
    <property type="match status" value="1"/>
</dbReference>
<comment type="similarity">
    <text evidence="2">Belongs to the glycosyltransferase 2 family.</text>
</comment>
<dbReference type="GO" id="GO:0016757">
    <property type="term" value="F:glycosyltransferase activity"/>
    <property type="evidence" value="ECO:0007669"/>
    <property type="project" value="UniProtKB-KW"/>
</dbReference>
<dbReference type="STRING" id="298654.FraEuI1c_2254"/>
<evidence type="ECO:0000256" key="2">
    <source>
        <dbReference type="ARBA" id="ARBA00006739"/>
    </source>
</evidence>
<feature type="region of interest" description="Disordered" evidence="5">
    <location>
        <begin position="316"/>
        <end position="335"/>
    </location>
</feature>
<keyword evidence="4 6" id="KW-0808">Transferase</keyword>
<sequence>MSLRTSSPPEVDGRERSPGTADATDPPVVDHAVDARDPLARGLRTTAVIVHWGPAEPTVELASRLADMSAVTDVVVVANDGSPRPGDLPAAAGWLVPTANLGFAGGFRFGADARQDTDVYLLLNNDVLLPEQTVAACLTLISRDGVGIVGPTLLNADGIHPGADRLTPVFTVSRRRRRGRPEPADVAFVTGAILFVRAECHRQVPMDTRYFLYYEETDLARRAAAAGWRVMVSPYQAWHTGGGTVPGNAYAYYTVRNRLWFARVHGQPWRARAAALWLTFFALPRYLASDLAHGRGLSLWRSYGRGLIDGVGPLPPVDSPLPDEPRPTHWAQAAV</sequence>
<dbReference type="Proteomes" id="UP000002484">
    <property type="component" value="Chromosome"/>
</dbReference>
<dbReference type="EMBL" id="CP002299">
    <property type="protein sequence ID" value="ADP80293.1"/>
    <property type="molecule type" value="Genomic_DNA"/>
</dbReference>
<organism evidence="6 7">
    <name type="scientific">Pseudofrankia inefficax (strain DSM 45817 / CECT 9037 / DDB 130130 / EuI1c)</name>
    <name type="common">Frankia inefficax</name>
    <dbReference type="NCBI Taxonomy" id="298654"/>
    <lineage>
        <taxon>Bacteria</taxon>
        <taxon>Bacillati</taxon>
        <taxon>Actinomycetota</taxon>
        <taxon>Actinomycetes</taxon>
        <taxon>Frankiales</taxon>
        <taxon>Frankiaceae</taxon>
        <taxon>Pseudofrankia</taxon>
    </lineage>
</organism>
<dbReference type="HOGENOM" id="CLU_949136_0_0_11"/>
<dbReference type="AlphaFoldDB" id="E3IZ10"/>
<evidence type="ECO:0000256" key="4">
    <source>
        <dbReference type="ARBA" id="ARBA00022679"/>
    </source>
</evidence>
<evidence type="ECO:0000256" key="3">
    <source>
        <dbReference type="ARBA" id="ARBA00022676"/>
    </source>
</evidence>
<evidence type="ECO:0000256" key="5">
    <source>
        <dbReference type="SAM" id="MobiDB-lite"/>
    </source>
</evidence>
<proteinExistence type="inferred from homology"/>
<protein>
    <submittedName>
        <fullName evidence="6">Glycosyltransferase, GlcNAc</fullName>
    </submittedName>
</protein>
<comment type="pathway">
    <text evidence="1">Cell wall biogenesis; cell wall polysaccharide biosynthesis.</text>
</comment>
<dbReference type="PANTHER" id="PTHR43179:SF12">
    <property type="entry name" value="GALACTOFURANOSYLTRANSFERASE GLFT2"/>
    <property type="match status" value="1"/>
</dbReference>
<reference evidence="6 7" key="1">
    <citation type="submission" date="2010-10" db="EMBL/GenBank/DDBJ databases">
        <title>Complete sequence of Frankia sp. EuI1c.</title>
        <authorList>
            <consortium name="US DOE Joint Genome Institute"/>
            <person name="Lucas S."/>
            <person name="Copeland A."/>
            <person name="Lapidus A."/>
            <person name="Cheng J.-F."/>
            <person name="Bruce D."/>
            <person name="Goodwin L."/>
            <person name="Pitluck S."/>
            <person name="Chertkov O."/>
            <person name="Detter J.C."/>
            <person name="Han C."/>
            <person name="Tapia R."/>
            <person name="Land M."/>
            <person name="Hauser L."/>
            <person name="Jeffries C."/>
            <person name="Kyrpides N."/>
            <person name="Ivanova N."/>
            <person name="Mikhailova N."/>
            <person name="Beauchemin N."/>
            <person name="Sen A."/>
            <person name="Sur S.A."/>
            <person name="Gtari M."/>
            <person name="Wall L."/>
            <person name="Tisa L."/>
            <person name="Woyke T."/>
        </authorList>
    </citation>
    <scope>NUCLEOTIDE SEQUENCE [LARGE SCALE GENOMIC DNA]</scope>
    <source>
        <strain evidence="7">DSM 45817 / CECT 9037 / EuI1c</strain>
    </source>
</reference>
<dbReference type="KEGG" id="fri:FraEuI1c_2254"/>
<evidence type="ECO:0000313" key="6">
    <source>
        <dbReference type="EMBL" id="ADP80293.1"/>
    </source>
</evidence>
<feature type="region of interest" description="Disordered" evidence="5">
    <location>
        <begin position="1"/>
        <end position="30"/>
    </location>
</feature>
<dbReference type="eggNOG" id="COG1216">
    <property type="taxonomic scope" value="Bacteria"/>
</dbReference>
<dbReference type="InParanoid" id="E3IZ10"/>
<dbReference type="Gene3D" id="3.90.550.10">
    <property type="entry name" value="Spore Coat Polysaccharide Biosynthesis Protein SpsA, Chain A"/>
    <property type="match status" value="1"/>
</dbReference>
<dbReference type="CAZy" id="GT2">
    <property type="family name" value="Glycosyltransferase Family 2"/>
</dbReference>